<proteinExistence type="predicted"/>
<name>A0A4P7N7Q3_PYROR</name>
<sequence length="134" mass="14855">MYKVGNVADNLGRDSSEIPASLIKTLRSRHQSLRDPFLLQRDDTAFNDMIRQLAFEELERPTSSGDECEKASDLDMTKSSGTYATARDDSTIASRDTAFFSKGAILSANKRMLGARRRCKSVFKLVLARLCNGG</sequence>
<accession>A0A4P7N7Q3</accession>
<dbReference type="Proteomes" id="UP000294847">
    <property type="component" value="Chromosome 2"/>
</dbReference>
<evidence type="ECO:0000313" key="2">
    <source>
        <dbReference type="Proteomes" id="UP000294847"/>
    </source>
</evidence>
<organism evidence="1 2">
    <name type="scientific">Pyricularia oryzae</name>
    <name type="common">Rice blast fungus</name>
    <name type="synonym">Magnaporthe oryzae</name>
    <dbReference type="NCBI Taxonomy" id="318829"/>
    <lineage>
        <taxon>Eukaryota</taxon>
        <taxon>Fungi</taxon>
        <taxon>Dikarya</taxon>
        <taxon>Ascomycota</taxon>
        <taxon>Pezizomycotina</taxon>
        <taxon>Sordariomycetes</taxon>
        <taxon>Sordariomycetidae</taxon>
        <taxon>Magnaporthales</taxon>
        <taxon>Pyriculariaceae</taxon>
        <taxon>Pyricularia</taxon>
    </lineage>
</organism>
<evidence type="ECO:0000313" key="1">
    <source>
        <dbReference type="EMBL" id="QBZ56104.1"/>
    </source>
</evidence>
<dbReference type="AlphaFoldDB" id="A0A4P7N7Q3"/>
<dbReference type="EMBL" id="CP034205">
    <property type="protein sequence ID" value="QBZ56104.1"/>
    <property type="molecule type" value="Genomic_DNA"/>
</dbReference>
<gene>
    <name evidence="1" type="ORF">PoMZ_01010</name>
</gene>
<protein>
    <submittedName>
        <fullName evidence="1">Uncharacterized protein</fullName>
    </submittedName>
</protein>
<reference evidence="1 2" key="1">
    <citation type="journal article" date="2019" name="Mol. Biol. Evol.">
        <title>Blast fungal genomes show frequent chromosomal changes, gene gains and losses, and effector gene turnover.</title>
        <authorList>
            <person name="Gomez Luciano L.B."/>
            <person name="Jason Tsai I."/>
            <person name="Chuma I."/>
            <person name="Tosa Y."/>
            <person name="Chen Y.H."/>
            <person name="Li J.Y."/>
            <person name="Li M.Y."/>
            <person name="Jade Lu M.Y."/>
            <person name="Nakayashiki H."/>
            <person name="Li W.H."/>
        </authorList>
    </citation>
    <scope>NUCLEOTIDE SEQUENCE [LARGE SCALE GENOMIC DNA]</scope>
    <source>
        <strain evidence="1">MZ5-1-6</strain>
    </source>
</reference>